<name>A0A9P0L0B3_ACAOB</name>
<evidence type="ECO:0000313" key="2">
    <source>
        <dbReference type="Proteomes" id="UP001152888"/>
    </source>
</evidence>
<organism evidence="1 2">
    <name type="scientific">Acanthoscelides obtectus</name>
    <name type="common">Bean weevil</name>
    <name type="synonym">Bruchus obtectus</name>
    <dbReference type="NCBI Taxonomy" id="200917"/>
    <lineage>
        <taxon>Eukaryota</taxon>
        <taxon>Metazoa</taxon>
        <taxon>Ecdysozoa</taxon>
        <taxon>Arthropoda</taxon>
        <taxon>Hexapoda</taxon>
        <taxon>Insecta</taxon>
        <taxon>Pterygota</taxon>
        <taxon>Neoptera</taxon>
        <taxon>Endopterygota</taxon>
        <taxon>Coleoptera</taxon>
        <taxon>Polyphaga</taxon>
        <taxon>Cucujiformia</taxon>
        <taxon>Chrysomeloidea</taxon>
        <taxon>Chrysomelidae</taxon>
        <taxon>Bruchinae</taxon>
        <taxon>Bruchini</taxon>
        <taxon>Acanthoscelides</taxon>
    </lineage>
</organism>
<evidence type="ECO:0000313" key="1">
    <source>
        <dbReference type="EMBL" id="CAH1986749.1"/>
    </source>
</evidence>
<protein>
    <submittedName>
        <fullName evidence="1">Uncharacterized protein</fullName>
    </submittedName>
</protein>
<dbReference type="EMBL" id="CAKOFQ010007005">
    <property type="protein sequence ID" value="CAH1986749.1"/>
    <property type="molecule type" value="Genomic_DNA"/>
</dbReference>
<reference evidence="1" key="1">
    <citation type="submission" date="2022-03" db="EMBL/GenBank/DDBJ databases">
        <authorList>
            <person name="Sayadi A."/>
        </authorList>
    </citation>
    <scope>NUCLEOTIDE SEQUENCE</scope>
</reference>
<dbReference type="AlphaFoldDB" id="A0A9P0L0B3"/>
<comment type="caution">
    <text evidence="1">The sequence shown here is derived from an EMBL/GenBank/DDBJ whole genome shotgun (WGS) entry which is preliminary data.</text>
</comment>
<accession>A0A9P0L0B3</accession>
<keyword evidence="2" id="KW-1185">Reference proteome</keyword>
<proteinExistence type="predicted"/>
<sequence length="60" mass="6913">MTCISDKVKTDRLTQRGPYIETVTVNKVRTHPDIFSLSAYRVRTVQGCLCQLVFLKVHFV</sequence>
<gene>
    <name evidence="1" type="ORF">ACAOBT_LOCUS17423</name>
</gene>
<dbReference type="Proteomes" id="UP001152888">
    <property type="component" value="Unassembled WGS sequence"/>
</dbReference>